<dbReference type="EMBL" id="UZAI01017772">
    <property type="protein sequence ID" value="VDP29336.1"/>
    <property type="molecule type" value="Genomic_DNA"/>
</dbReference>
<dbReference type="AlphaFoldDB" id="A0A183MS04"/>
<dbReference type="Proteomes" id="UP000277204">
    <property type="component" value="Unassembled WGS sequence"/>
</dbReference>
<name>A0A183MS04_9TREM</name>
<organism evidence="1 2">
    <name type="scientific">Schistosoma margrebowiei</name>
    <dbReference type="NCBI Taxonomy" id="48269"/>
    <lineage>
        <taxon>Eukaryota</taxon>
        <taxon>Metazoa</taxon>
        <taxon>Spiralia</taxon>
        <taxon>Lophotrochozoa</taxon>
        <taxon>Platyhelminthes</taxon>
        <taxon>Trematoda</taxon>
        <taxon>Digenea</taxon>
        <taxon>Strigeidida</taxon>
        <taxon>Schistosomatoidea</taxon>
        <taxon>Schistosomatidae</taxon>
        <taxon>Schistosoma</taxon>
    </lineage>
</organism>
<gene>
    <name evidence="1" type="ORF">SMRZ_LOCUS18829</name>
</gene>
<reference evidence="1 2" key="1">
    <citation type="submission" date="2018-11" db="EMBL/GenBank/DDBJ databases">
        <authorList>
            <consortium name="Pathogen Informatics"/>
        </authorList>
    </citation>
    <scope>NUCLEOTIDE SEQUENCE [LARGE SCALE GENOMIC DNA]</scope>
    <source>
        <strain evidence="1 2">Zambia</strain>
    </source>
</reference>
<accession>A0A183MS04</accession>
<sequence length="88" mass="10328">MMLKIVVFLLCSFHGLIDLIDDVLNPIVPLEFLTINYLHFDMEERIIIHYNLKVSGIMYVSHHLLGWDSKFPIQCQSGYHPNNSTVYY</sequence>
<protein>
    <submittedName>
        <fullName evidence="1">Uncharacterized protein</fullName>
    </submittedName>
</protein>
<evidence type="ECO:0000313" key="1">
    <source>
        <dbReference type="EMBL" id="VDP29336.1"/>
    </source>
</evidence>
<proteinExistence type="predicted"/>
<keyword evidence="2" id="KW-1185">Reference proteome</keyword>
<evidence type="ECO:0000313" key="2">
    <source>
        <dbReference type="Proteomes" id="UP000277204"/>
    </source>
</evidence>